<protein>
    <submittedName>
        <fullName evidence="4">Uncharacterized protein LOC108627363 isoform X1</fullName>
    </submittedName>
</protein>
<organism evidence="3 4">
    <name type="scientific">Ceratina calcarata</name>
    <dbReference type="NCBI Taxonomy" id="156304"/>
    <lineage>
        <taxon>Eukaryota</taxon>
        <taxon>Metazoa</taxon>
        <taxon>Ecdysozoa</taxon>
        <taxon>Arthropoda</taxon>
        <taxon>Hexapoda</taxon>
        <taxon>Insecta</taxon>
        <taxon>Pterygota</taxon>
        <taxon>Neoptera</taxon>
        <taxon>Endopterygota</taxon>
        <taxon>Hymenoptera</taxon>
        <taxon>Apocrita</taxon>
        <taxon>Aculeata</taxon>
        <taxon>Apoidea</taxon>
        <taxon>Anthophila</taxon>
        <taxon>Apidae</taxon>
        <taxon>Ceratina</taxon>
        <taxon>Zadontomerus</taxon>
    </lineage>
</organism>
<keyword evidence="2" id="KW-0472">Membrane</keyword>
<evidence type="ECO:0000256" key="1">
    <source>
        <dbReference type="SAM" id="MobiDB-lite"/>
    </source>
</evidence>
<keyword evidence="2" id="KW-0812">Transmembrane</keyword>
<keyword evidence="2" id="KW-1133">Transmembrane helix</keyword>
<dbReference type="Proteomes" id="UP000694925">
    <property type="component" value="Unplaced"/>
</dbReference>
<reference evidence="4" key="1">
    <citation type="submission" date="2025-08" db="UniProtKB">
        <authorList>
            <consortium name="RefSeq"/>
        </authorList>
    </citation>
    <scope>IDENTIFICATION</scope>
    <source>
        <tissue evidence="4">Whole body</tissue>
    </source>
</reference>
<feature type="region of interest" description="Disordered" evidence="1">
    <location>
        <begin position="79"/>
        <end position="115"/>
    </location>
</feature>
<evidence type="ECO:0000313" key="4">
    <source>
        <dbReference type="RefSeq" id="XP_017884057.1"/>
    </source>
</evidence>
<dbReference type="GeneID" id="108627363"/>
<keyword evidence="3" id="KW-1185">Reference proteome</keyword>
<accession>A0AAJ7J4P7</accession>
<dbReference type="AlphaFoldDB" id="A0AAJ7J4P7"/>
<sequence length="265" mass="29984">MHFWINKPAGRYYGFAAGRRYPATPLPKTRFNRHRHNADLRQTVTPLHRFQNLNTMGNAAGPSNVHNCRVIRTMIRPNNDNENNCPVGSTQRSQLDNTSNNVTTAGNNQLILSNPTSNGTNRSLLDFSEFNDAELASYKLRCGVWITFVLATGFVAAAKFYFSDRSQGIEILMFWILMTLSLFACLYSILCYRNRRNNQPIDHPVQEEHITSAAPGTIMPNENIRSISIVRQNPPPPYHIAILIPPHNTADEAPPPSYDKVIYDK</sequence>
<dbReference type="RefSeq" id="XP_017884057.1">
    <property type="nucleotide sequence ID" value="XM_018028568.2"/>
</dbReference>
<name>A0AAJ7J4P7_9HYME</name>
<dbReference type="KEGG" id="ccal:108627363"/>
<gene>
    <name evidence="4" type="primary">LOC108627363</name>
</gene>
<feature type="transmembrane region" description="Helical" evidence="2">
    <location>
        <begin position="142"/>
        <end position="162"/>
    </location>
</feature>
<evidence type="ECO:0000313" key="3">
    <source>
        <dbReference type="Proteomes" id="UP000694925"/>
    </source>
</evidence>
<feature type="transmembrane region" description="Helical" evidence="2">
    <location>
        <begin position="168"/>
        <end position="190"/>
    </location>
</feature>
<evidence type="ECO:0000256" key="2">
    <source>
        <dbReference type="SAM" id="Phobius"/>
    </source>
</evidence>
<proteinExistence type="predicted"/>